<proteinExistence type="predicted"/>
<feature type="region of interest" description="Disordered" evidence="1">
    <location>
        <begin position="334"/>
        <end position="365"/>
    </location>
</feature>
<keyword evidence="3" id="KW-1185">Reference proteome</keyword>
<dbReference type="Pfam" id="PF13385">
    <property type="entry name" value="Laminin_G_3"/>
    <property type="match status" value="1"/>
</dbReference>
<comment type="caution">
    <text evidence="2">The sequence shown here is derived from an EMBL/GenBank/DDBJ whole genome shotgun (WGS) entry which is preliminary data.</text>
</comment>
<dbReference type="Proteomes" id="UP001376459">
    <property type="component" value="Unassembled WGS sequence"/>
</dbReference>
<accession>A0ABU8UVD1</accession>
<dbReference type="EMBL" id="JBBKAK010000001">
    <property type="protein sequence ID" value="MEJ8672868.1"/>
    <property type="molecule type" value="Genomic_DNA"/>
</dbReference>
<organism evidence="2 3">
    <name type="scientific">Streptomyces machairae</name>
    <dbReference type="NCBI Taxonomy" id="3134109"/>
    <lineage>
        <taxon>Bacteria</taxon>
        <taxon>Bacillati</taxon>
        <taxon>Actinomycetota</taxon>
        <taxon>Actinomycetes</taxon>
        <taxon>Kitasatosporales</taxon>
        <taxon>Streptomycetaceae</taxon>
        <taxon>Streptomyces</taxon>
    </lineage>
</organism>
<sequence length="365" mass="38157">MDAHPRRAAGPAPPSPDAWHLTALLGNLAKVLWVIGHDYEDLTGRLPEVADQRSARTARGASLDLLGLDLGAPRFPPRPHTWDEDTVALYHLDEAPGEDAAVVSVGELFGAPGHRCTNTGARGGRTGRFSRAFAFTGSAHVTLDTDTPDFAAGTDTSLTVEAVVRPETGATRTGAVVAKRAVLNAAASPGWALAIGTFREIDHNLRLSLADGDGRTVELYADRDLGDGAFHHVAATVERLPSPDGAPPGPPPALIGLHLDGDEVVRQRVAQLGALTSPQPLAFGQGQEAAPDGTTTLAQFTGLLEEVRISRTARTSFAPVTGRTTSTTGLACACSSAGSYPPGTASKRPSTRQSRRRGPSRTTRA</sequence>
<name>A0ABU8UVD1_9ACTN</name>
<gene>
    <name evidence="2" type="ORF">WKI71_44440</name>
</gene>
<reference evidence="2 3" key="1">
    <citation type="submission" date="2024-03" db="EMBL/GenBank/DDBJ databases">
        <title>Novel Streptomyces species of biotechnological and ecological value are a feature of Machair soil.</title>
        <authorList>
            <person name="Prole J.R."/>
            <person name="Goodfellow M."/>
            <person name="Allenby N."/>
            <person name="Ward A.C."/>
        </authorList>
    </citation>
    <scope>NUCLEOTIDE SEQUENCE [LARGE SCALE GENOMIC DNA]</scope>
    <source>
        <strain evidence="2 3">MS1.AVA.1</strain>
    </source>
</reference>
<protein>
    <submittedName>
        <fullName evidence="2">LamG-like jellyroll fold domain-containing protein</fullName>
    </submittedName>
</protein>
<dbReference type="InterPro" id="IPR013320">
    <property type="entry name" value="ConA-like_dom_sf"/>
</dbReference>
<dbReference type="Gene3D" id="2.60.120.200">
    <property type="match status" value="1"/>
</dbReference>
<feature type="compositionally biased region" description="Basic residues" evidence="1">
    <location>
        <begin position="349"/>
        <end position="365"/>
    </location>
</feature>
<evidence type="ECO:0000313" key="2">
    <source>
        <dbReference type="EMBL" id="MEJ8672868.1"/>
    </source>
</evidence>
<dbReference type="SUPFAM" id="SSF49899">
    <property type="entry name" value="Concanavalin A-like lectins/glucanases"/>
    <property type="match status" value="1"/>
</dbReference>
<evidence type="ECO:0000256" key="1">
    <source>
        <dbReference type="SAM" id="MobiDB-lite"/>
    </source>
</evidence>
<evidence type="ECO:0000313" key="3">
    <source>
        <dbReference type="Proteomes" id="UP001376459"/>
    </source>
</evidence>